<gene>
    <name evidence="2" type="ORF">CathTA2_2835</name>
    <name evidence="3" type="ORF">HUR95_13245</name>
</gene>
<dbReference type="InterPro" id="IPR016047">
    <property type="entry name" value="M23ase_b-sheet_dom"/>
</dbReference>
<dbReference type="Gene3D" id="2.70.70.10">
    <property type="entry name" value="Glucose Permease (Domain IIA)"/>
    <property type="match status" value="1"/>
</dbReference>
<reference evidence="3" key="3">
    <citation type="submission" date="2021-08" db="EMBL/GenBank/DDBJ databases">
        <authorList>
            <person name="de Jong S."/>
            <person name="van den Broek M."/>
            <person name="Merkel A."/>
            <person name="de la Torre Cortes P."/>
            <person name="Kalamorz F."/>
            <person name="Cook G."/>
            <person name="van Loosdrecht M."/>
            <person name="McMillan D."/>
        </authorList>
    </citation>
    <scope>NUCLEOTIDE SEQUENCE</scope>
    <source>
        <strain evidence="3">TA2.A1</strain>
    </source>
</reference>
<dbReference type="OrthoDB" id="30934at2"/>
<name>F5LAA0_CALTT</name>
<dbReference type="CDD" id="cd12797">
    <property type="entry name" value="M23_peptidase"/>
    <property type="match status" value="1"/>
</dbReference>
<dbReference type="Pfam" id="PF01551">
    <property type="entry name" value="Peptidase_M23"/>
    <property type="match status" value="1"/>
</dbReference>
<dbReference type="RefSeq" id="WP_007506174.1">
    <property type="nucleotide sequence ID" value="NZ_AFCE01000163.1"/>
</dbReference>
<dbReference type="PANTHER" id="PTHR21666">
    <property type="entry name" value="PEPTIDASE-RELATED"/>
    <property type="match status" value="1"/>
</dbReference>
<proteinExistence type="predicted"/>
<organism evidence="2 4">
    <name type="scientific">Caldalkalibacillus thermarum (strain TA2.A1)</name>
    <dbReference type="NCBI Taxonomy" id="986075"/>
    <lineage>
        <taxon>Bacteria</taxon>
        <taxon>Bacillati</taxon>
        <taxon>Bacillota</taxon>
        <taxon>Bacilli</taxon>
        <taxon>Bacillales</taxon>
        <taxon>Bacillaceae</taxon>
        <taxon>Caldalkalibacillus</taxon>
    </lineage>
</organism>
<dbReference type="EMBL" id="AFCE01000163">
    <property type="protein sequence ID" value="EGL81649.1"/>
    <property type="molecule type" value="Genomic_DNA"/>
</dbReference>
<accession>F5LAA0</accession>
<dbReference type="PROSITE" id="PS51257">
    <property type="entry name" value="PROKAR_LIPOPROTEIN"/>
    <property type="match status" value="1"/>
</dbReference>
<dbReference type="SUPFAM" id="SSF51261">
    <property type="entry name" value="Duplicated hybrid motif"/>
    <property type="match status" value="1"/>
</dbReference>
<evidence type="ECO:0000313" key="2">
    <source>
        <dbReference type="EMBL" id="EGL81649.1"/>
    </source>
</evidence>
<dbReference type="Proteomes" id="UP000010716">
    <property type="component" value="Unassembled WGS sequence"/>
</dbReference>
<reference evidence="2 4" key="1">
    <citation type="journal article" date="2011" name="J. Bacteriol.">
        <title>Draft genome sequence of the thermoalkaliphilic Caldalkalibacillus thermarum strain TA2.A1.</title>
        <authorList>
            <person name="Kalamorz F."/>
            <person name="Keis S."/>
            <person name="McMillan D.G."/>
            <person name="Olsson K."/>
            <person name="Stanton J.A."/>
            <person name="Stockwell P."/>
            <person name="Black M.A."/>
            <person name="Klingeman D.M."/>
            <person name="Land M.L."/>
            <person name="Han C.S."/>
            <person name="Martin S.L."/>
            <person name="Becher S.A."/>
            <person name="Peddie C.J."/>
            <person name="Morgan H.W."/>
            <person name="Matthies D."/>
            <person name="Preiss L."/>
            <person name="Meier T."/>
            <person name="Brown S.D."/>
            <person name="Cook G.M."/>
        </authorList>
    </citation>
    <scope>NUCLEOTIDE SEQUENCE [LARGE SCALE GENOMIC DNA]</scope>
    <source>
        <strain evidence="2 4">TA2.A1</strain>
    </source>
</reference>
<evidence type="ECO:0000313" key="4">
    <source>
        <dbReference type="Proteomes" id="UP000010716"/>
    </source>
</evidence>
<dbReference type="GO" id="GO:0004222">
    <property type="term" value="F:metalloendopeptidase activity"/>
    <property type="evidence" value="ECO:0007669"/>
    <property type="project" value="TreeGrafter"/>
</dbReference>
<sequence length="384" mass="43483">MITLQRRRWIAIFTVMILILAGCALSPDSDKQTVKQHERKLQEKQVEHQRGEWLTLDAEHREGQWWISARQLAKVTKGSLEVDEINGTAELDILGVPFFLIKEVSVVERNGVYLPYELEPLFTENDVLLPLAFLENALEAEYELVETDQKVRLSLDHEAVAVFSQHGQTTFNLQELSADDLIDYLSFLSNPIPGAKISTRDSHLPGAPRSYRNGYHEGIDWYGGATGIEIGLDTPVLSVADGVVVRADHDYVEMDLEEREGYLSWSAQLSDTPTYLLDKLRGRSVWVQYEHGVMIRYAHLSAVEEGIEVGKEVKRGDVLGYVGNSGTSFAVKGDEYGGLHLHADLLIYGELFWKYLDDLDEVRYVLEHIFQDESKLIPDAGDYK</sequence>
<dbReference type="eggNOG" id="COG0739">
    <property type="taxonomic scope" value="Bacteria"/>
</dbReference>
<dbReference type="Proteomes" id="UP000825179">
    <property type="component" value="Chromosome"/>
</dbReference>
<dbReference type="EMBL" id="CP082237">
    <property type="protein sequence ID" value="QZT33246.1"/>
    <property type="molecule type" value="Genomic_DNA"/>
</dbReference>
<dbReference type="InterPro" id="IPR050570">
    <property type="entry name" value="Cell_wall_metabolism_enzyme"/>
</dbReference>
<evidence type="ECO:0000259" key="1">
    <source>
        <dbReference type="Pfam" id="PF01551"/>
    </source>
</evidence>
<feature type="domain" description="M23ase beta-sheet core" evidence="1">
    <location>
        <begin position="227"/>
        <end position="345"/>
    </location>
</feature>
<dbReference type="AlphaFoldDB" id="F5LAA0"/>
<keyword evidence="5" id="KW-1185">Reference proteome</keyword>
<evidence type="ECO:0000313" key="3">
    <source>
        <dbReference type="EMBL" id="QZT33246.1"/>
    </source>
</evidence>
<dbReference type="PANTHER" id="PTHR21666:SF270">
    <property type="entry name" value="MUREIN HYDROLASE ACTIVATOR ENVC"/>
    <property type="match status" value="1"/>
</dbReference>
<protein>
    <submittedName>
        <fullName evidence="3">M23 family metallopeptidase</fullName>
    </submittedName>
    <submittedName>
        <fullName evidence="2">Peptidase M23</fullName>
    </submittedName>
</protein>
<dbReference type="KEGG" id="cthu:HUR95_13245"/>
<evidence type="ECO:0000313" key="5">
    <source>
        <dbReference type="Proteomes" id="UP000825179"/>
    </source>
</evidence>
<reference evidence="3 5" key="2">
    <citation type="journal article" date="2020" name="Extremophiles">
        <title>Genomic analysis of Caldalkalibacillus thermarum TA2.A1 reveals aerobic alkaliphilic metabolism and evolutionary hallmarks linking alkaliphilic bacteria and plant life.</title>
        <authorList>
            <person name="de Jong S.I."/>
            <person name="van den Broek M.A."/>
            <person name="Merkel A.Y."/>
            <person name="de la Torre Cortes P."/>
            <person name="Kalamorz F."/>
            <person name="Cook G.M."/>
            <person name="van Loosdrecht M.C.M."/>
            <person name="McMillan D.G.G."/>
        </authorList>
    </citation>
    <scope>NUCLEOTIDE SEQUENCE [LARGE SCALE GENOMIC DNA]</scope>
    <source>
        <strain evidence="3 5">TA2.A1</strain>
    </source>
</reference>
<dbReference type="InterPro" id="IPR011055">
    <property type="entry name" value="Dup_hybrid_motif"/>
</dbReference>